<evidence type="ECO:0000313" key="3">
    <source>
        <dbReference type="EMBL" id="MDQ6600373.1"/>
    </source>
</evidence>
<dbReference type="Pfam" id="PF23355">
    <property type="entry name" value="IFT52_GIFT"/>
    <property type="match status" value="1"/>
</dbReference>
<dbReference type="InterPro" id="IPR036415">
    <property type="entry name" value="Lamin_tail_dom_sf"/>
</dbReference>
<dbReference type="SUPFAM" id="SSF52317">
    <property type="entry name" value="Class I glutamine amidotransferase-like"/>
    <property type="match status" value="1"/>
</dbReference>
<organism evidence="3 4">
    <name type="scientific">Bacillus salipaludis</name>
    <dbReference type="NCBI Taxonomy" id="2547811"/>
    <lineage>
        <taxon>Bacteria</taxon>
        <taxon>Bacillati</taxon>
        <taxon>Bacillota</taxon>
        <taxon>Bacilli</taxon>
        <taxon>Bacillales</taxon>
        <taxon>Bacillaceae</taxon>
        <taxon>Bacillus</taxon>
    </lineage>
</organism>
<dbReference type="Gene3D" id="3.40.50.880">
    <property type="match status" value="1"/>
</dbReference>
<feature type="compositionally biased region" description="Polar residues" evidence="1">
    <location>
        <begin position="166"/>
        <end position="182"/>
    </location>
</feature>
<keyword evidence="4" id="KW-1185">Reference proteome</keyword>
<dbReference type="PROSITE" id="PS51841">
    <property type="entry name" value="LTD"/>
    <property type="match status" value="1"/>
</dbReference>
<gene>
    <name evidence="3" type="ORF">RCG21_29315</name>
</gene>
<dbReference type="CDD" id="cd03524">
    <property type="entry name" value="RPA2_OBF_family"/>
    <property type="match status" value="1"/>
</dbReference>
<sequence length="2189" mass="234830">MDFRNKYFKRWTSSFLAVLLLISTFLQSGLISRAHADMADHVVISQYYGGGGNSGAPYNKDFIELYNPTDQDVDLTNWSAQYASAGGTSWTVIALSGTIKSHGYYLIAEAGGSNGVDIPTPDVSGGIAMGASGAKIALFKDKTTAASGAKPADTVDFVGVNSTNGFEGSAGTKATSNTSSAQRRPYANVDPSTGKGNAWDTDDNAADFYVGPVAAPRNTASPTEDPMVPQISLQPKGNNIQFLQNGNSVKVTGAAEATEPNSTVKVYESAPKGTGLGTATAGEDGSFNISFTTDKALASVFVASTQTDLAESAAIEVKVATQSASVDQTKLSFTVSNGTGTLIGNAGSASANANINVYSDNTSSSSVKLNSQEIKAGSSGDFTATISNAPNTVYVTQITNSAKGIMLESVPVSVTKADTSVVTSIKDVRSYDSNGQPLNLNKTFTIEGVATVDNQILGTQKQNFYIQDATGGINIFSTSYETPFKVTKGDKLRVTGKVIVYNGLLEFDTTSIDKISEGEPIPEPKVMSIVDSTTFATAEPLEGSLVTVTGKVSATASTPPNYNVTFVDENNKATTLRVMSTTGIVPDTDLVTGKSYTVTGVLAQYTTNKTQLTSGYQIYPRNVKDIAPILGITHTALTEVYEDTNVLFEANADGAESVTVYYRETGKTGYTALPMTKGSESRYTATLDKANITQNGFEYYIEAKAGEQVKTAGTSDKPYTVKVIKDTVGPEFSGETPQNGDKIETPQPEISVLINDPSGVDETSVKFTFDGKEITAPDAAISKTQVKYTPGEDLALGTHTVKVEAKDAKGNTSLKEWTFEIVPRFTGGHHYRGTTHNHTNISHDGAGSPEDALKVGKYHHYDWFAFSDHSHDIDPDLLGKDTVDHKGMQERTGGTQWQMTKDLAKEYTKNGEYVVFPAFEMTSTTWGHSNIFGTDNFIDRNINGKQYQDLNQYYAWVMTYDDIVGQFNHPDMSANAFNNFKPYNKDVDKLFTMLEVGNGSGHYGYANAEAKFFSALDLGWHVAPTYGEDNHEGTWGQTNQRTVIVADDLSQDSLMRSMRNMRVYMEEDPNFTLDVLANGYYMGSTVDSKTLKFDIKGSDPAAEAHNSTDYSYLPTSYKSDDRIAKVELITSGGKVVDSIAPMTKDFTWNPTYTVSSGQQWFVVKVTQADGERIYSAPIWSKEQPVDVKVNGIDIDGGVVIGGNPSKLTATVANNGTQPINDLKVDFYYDSVDQGHFIGTNDIASILSKGSSTASTTWTNPITGDHEIIAVVTSKEGLDIGDVQYHLAVKIKQPLGIKVLIDAKHGNENTSGDSGSYKDNLKAFTLQLQKEGYTVTENTAAITDDVLSNVKVLVMTAPRTALTADEQAAVAKFVKNGGSLLMAGKSNNSSDPSINNGLLSDIGTAIRMGNDGVFDDSKTGNFWSDPAVSPWAVRVHPGLVSNYITDRVSFVDYYSGTSLSGPDNQPLTQTGNVTILAKGNETTYQGNIKGGNMYDAVSDSTGGSQIPLIASDEIGDNKGRVVVTGMNFFNDKQMDESYEPKGNNELALNAVNWLAHRDIKVTKIADVRKLDDDQEAVIEGTVTTGAGVFFDAFYVQDETGGIMAFKETPDETLKAGDKVRIYGHLKTYENNKEFEFNSYAMDVIKIGKGTPIEPKVVSTGDATSAENQGLLVKVTGKVVKQYDENSYVINDGSGDVLVFTDGYIVNQSGPVPVLHKGDTLEAVGLSGKFAEGDRIRVRDTKELIGTLAKAPEVTGVENNHSYNHDVTISFDKGTATLNGKDFVNGAKVSEDGSYTLVVTDEYGNATTVIFTIDQTAPKVTGVKDKGLYNQDVMITFNEGTATLNGIAFEGGTVVSEEGKYTLVVTDEVGNKTTVDFTIDKTAPKVSGVEDGYYNRDLTISFDDGTATLNGKDFTSGTTVSAEGDYTLVVTDDAKNDTVVNFTIDQTAPTVTGVADNSYYNKNVTITFNKGTATLNGEAFDSGTKVSEEGTYTLVVRDKAGNETTVHFTIDKTAPVVTGVKDQGLYNHDVAIEFNEQGGLLNGKSVPSGVVVSEDGTYTLTVTDQAGNVTTVNFIVDQTAPVLKVAVDKPILSVPNNKLENIKVNLEYSDALSGIDSVVLESIIVNEKNATEDDIQDANYGTSDTEFKLRSERNGTGEGRVYTITYLAKDKAGNSTRTTATVTVPKGNQGK</sequence>
<name>A0AA90TWC4_9BACI</name>
<protein>
    <submittedName>
        <fullName evidence="3">Lamin tail domain-containing protein</fullName>
    </submittedName>
</protein>
<dbReference type="Gene3D" id="3.20.20.140">
    <property type="entry name" value="Metal-dependent hydrolases"/>
    <property type="match status" value="1"/>
</dbReference>
<dbReference type="InterPro" id="IPR029062">
    <property type="entry name" value="Class_I_gatase-like"/>
</dbReference>
<dbReference type="SUPFAM" id="SSF74853">
    <property type="entry name" value="Lamin A/C globular tail domain"/>
    <property type="match status" value="1"/>
</dbReference>
<dbReference type="InterPro" id="IPR011635">
    <property type="entry name" value="CARDB"/>
</dbReference>
<reference evidence="3" key="1">
    <citation type="submission" date="2023-08" db="EMBL/GenBank/DDBJ databases">
        <title>Nitrogen cycling bacteria in agricultural field soils.</title>
        <authorList>
            <person name="Jang J."/>
        </authorList>
    </citation>
    <scope>NUCLEOTIDE SEQUENCE</scope>
    <source>
        <strain evidence="3">PS3-36</strain>
    </source>
</reference>
<evidence type="ECO:0000313" key="4">
    <source>
        <dbReference type="Proteomes" id="UP001178888"/>
    </source>
</evidence>
<dbReference type="Pfam" id="PF07705">
    <property type="entry name" value="CARDB"/>
    <property type="match status" value="1"/>
</dbReference>
<dbReference type="InterPro" id="IPR016195">
    <property type="entry name" value="Pol/histidinol_Pase-like"/>
</dbReference>
<evidence type="ECO:0000259" key="2">
    <source>
        <dbReference type="PROSITE" id="PS51841"/>
    </source>
</evidence>
<feature type="domain" description="LTD" evidence="2">
    <location>
        <begin position="32"/>
        <end position="162"/>
    </location>
</feature>
<dbReference type="InterPro" id="IPR013783">
    <property type="entry name" value="Ig-like_fold"/>
</dbReference>
<dbReference type="Proteomes" id="UP001178888">
    <property type="component" value="Unassembled WGS sequence"/>
</dbReference>
<dbReference type="SUPFAM" id="SSF89550">
    <property type="entry name" value="PHP domain-like"/>
    <property type="match status" value="1"/>
</dbReference>
<accession>A0AA90TWC4</accession>
<dbReference type="InterPro" id="IPR001322">
    <property type="entry name" value="Lamin_tail_dom"/>
</dbReference>
<comment type="caution">
    <text evidence="3">The sequence shown here is derived from an EMBL/GenBank/DDBJ whole genome shotgun (WGS) entry which is preliminary data.</text>
</comment>
<feature type="region of interest" description="Disordered" evidence="1">
    <location>
        <begin position="166"/>
        <end position="193"/>
    </location>
</feature>
<dbReference type="Gene3D" id="2.60.40.10">
    <property type="entry name" value="Immunoglobulins"/>
    <property type="match status" value="2"/>
</dbReference>
<dbReference type="Pfam" id="PF00932">
    <property type="entry name" value="LTD"/>
    <property type="match status" value="1"/>
</dbReference>
<dbReference type="EMBL" id="JAVGVR010000001">
    <property type="protein sequence ID" value="MDQ6600373.1"/>
    <property type="molecule type" value="Genomic_DNA"/>
</dbReference>
<proteinExistence type="predicted"/>
<dbReference type="RefSeq" id="WP_308914062.1">
    <property type="nucleotide sequence ID" value="NZ_JAVGVR010000001.1"/>
</dbReference>
<evidence type="ECO:0000256" key="1">
    <source>
        <dbReference type="SAM" id="MobiDB-lite"/>
    </source>
</evidence>
<dbReference type="InterPro" id="IPR055458">
    <property type="entry name" value="IFT52_GIFT"/>
</dbReference>